<dbReference type="GeneID" id="67180686"/>
<organism evidence="2 3">
    <name type="scientific">Ferrimonas balearica (strain DSM 9799 / CCM 4581 / KCTC 23876 / PAT)</name>
    <dbReference type="NCBI Taxonomy" id="550540"/>
    <lineage>
        <taxon>Bacteria</taxon>
        <taxon>Pseudomonadati</taxon>
        <taxon>Pseudomonadota</taxon>
        <taxon>Gammaproteobacteria</taxon>
        <taxon>Alteromonadales</taxon>
        <taxon>Ferrimonadaceae</taxon>
        <taxon>Ferrimonas</taxon>
    </lineage>
</organism>
<sequence length="195" mass="21532">MNQTILLLGPSGIGKTTVVKALTQRTPSVASVTLDNITHRYARAQGLIGPKEDLNALIAALEHDRERFLSFGQEALAIHTESLVDKSVIVDVGTGFLDAPSSKTWIRGYCSICLSADSAAAFDRFRKARQLDITYEQYMTTQFSKCRSSTYQLADTVIKTDALSPDETAHRFACTVFGMLPKEQARIALAEWLRD</sequence>
<evidence type="ECO:0000313" key="2">
    <source>
        <dbReference type="EMBL" id="ADN74653.1"/>
    </source>
</evidence>
<evidence type="ECO:0000259" key="1">
    <source>
        <dbReference type="Pfam" id="PF00005"/>
    </source>
</evidence>
<dbReference type="eggNOG" id="COG2019">
    <property type="taxonomic scope" value="Bacteria"/>
</dbReference>
<dbReference type="Gene3D" id="3.40.50.300">
    <property type="entry name" value="P-loop containing nucleotide triphosphate hydrolases"/>
    <property type="match status" value="1"/>
</dbReference>
<dbReference type="SUPFAM" id="SSF52540">
    <property type="entry name" value="P-loop containing nucleoside triphosphate hydrolases"/>
    <property type="match status" value="1"/>
</dbReference>
<dbReference type="Proteomes" id="UP000006683">
    <property type="component" value="Chromosome"/>
</dbReference>
<dbReference type="OrthoDB" id="3694783at2"/>
<gene>
    <name evidence="2" type="ordered locus">Fbal_0439</name>
</gene>
<reference evidence="2 3" key="1">
    <citation type="journal article" date="2010" name="Stand. Genomic Sci.">
        <title>Complete genome sequence of Ferrimonas balearica type strain (PAT).</title>
        <authorList>
            <person name="Nolan M."/>
            <person name="Sikorski J."/>
            <person name="Davenport K."/>
            <person name="Lucas S."/>
            <person name="Glavina Del Rio T."/>
            <person name="Tice H."/>
            <person name="Cheng J."/>
            <person name="Goodwin L."/>
            <person name="Pitluck S."/>
            <person name="Liolios K."/>
            <person name="Ivanova N."/>
            <person name="Mavromatis K."/>
            <person name="Ovchinnikova G."/>
            <person name="Pati A."/>
            <person name="Chen A."/>
            <person name="Palaniappan K."/>
            <person name="Land M."/>
            <person name="Hauser L."/>
            <person name="Chang Y."/>
            <person name="Jeffries C."/>
            <person name="Tapia R."/>
            <person name="Brettin T."/>
            <person name="Detter J."/>
            <person name="Han C."/>
            <person name="Yasawong M."/>
            <person name="Rohde M."/>
            <person name="Tindall B."/>
            <person name="Goker M."/>
            <person name="Woyke T."/>
            <person name="Bristow J."/>
            <person name="Eisen J."/>
            <person name="Markowitz V."/>
            <person name="Hugenholtz P."/>
            <person name="Kyrpides N."/>
            <person name="Klenk H."/>
            <person name="Lapidus A."/>
        </authorList>
    </citation>
    <scope>NUCLEOTIDE SEQUENCE [LARGE SCALE GENOMIC DNA]</scope>
    <source>
        <strain evidence="3">DSM 9799 / CCM 4581 / KCTC 23876 / PAT</strain>
    </source>
</reference>
<protein>
    <recommendedName>
        <fullName evidence="1">ABC transporter domain-containing protein</fullName>
    </recommendedName>
</protein>
<name>E1SP04_FERBD</name>
<keyword evidence="3" id="KW-1185">Reference proteome</keyword>
<evidence type="ECO:0000313" key="3">
    <source>
        <dbReference type="Proteomes" id="UP000006683"/>
    </source>
</evidence>
<accession>E1SP04</accession>
<dbReference type="InterPro" id="IPR027417">
    <property type="entry name" value="P-loop_NTPase"/>
</dbReference>
<dbReference type="Pfam" id="PF00005">
    <property type="entry name" value="ABC_tran"/>
    <property type="match status" value="1"/>
</dbReference>
<dbReference type="STRING" id="550540.Fbal_0439"/>
<dbReference type="InterPro" id="IPR003439">
    <property type="entry name" value="ABC_transporter-like_ATP-bd"/>
</dbReference>
<dbReference type="EMBL" id="CP002209">
    <property type="protein sequence ID" value="ADN74653.1"/>
    <property type="molecule type" value="Genomic_DNA"/>
</dbReference>
<dbReference type="GO" id="GO:0005524">
    <property type="term" value="F:ATP binding"/>
    <property type="evidence" value="ECO:0007669"/>
    <property type="project" value="InterPro"/>
</dbReference>
<dbReference type="GO" id="GO:0016887">
    <property type="term" value="F:ATP hydrolysis activity"/>
    <property type="evidence" value="ECO:0007669"/>
    <property type="project" value="InterPro"/>
</dbReference>
<proteinExistence type="predicted"/>
<dbReference type="RefSeq" id="WP_013343959.1">
    <property type="nucleotide sequence ID" value="NC_014541.1"/>
</dbReference>
<dbReference type="AlphaFoldDB" id="E1SP04"/>
<feature type="domain" description="ABC transporter" evidence="1">
    <location>
        <begin position="2"/>
        <end position="65"/>
    </location>
</feature>
<dbReference type="KEGG" id="fbl:Fbal_0439"/>
<dbReference type="HOGENOM" id="CLU_1394507_0_0_6"/>